<proteinExistence type="predicted"/>
<dbReference type="InterPro" id="IPR036056">
    <property type="entry name" value="Fibrinogen-like_C"/>
</dbReference>
<keyword evidence="1" id="KW-1015">Disulfide bond</keyword>
<dbReference type="SMART" id="SM00186">
    <property type="entry name" value="FBG"/>
    <property type="match status" value="1"/>
</dbReference>
<keyword evidence="4" id="KW-1185">Reference proteome</keyword>
<protein>
    <recommendedName>
        <fullName evidence="2">Fibrinogen C-terminal domain-containing protein</fullName>
    </recommendedName>
</protein>
<dbReference type="PANTHER" id="PTHR19143">
    <property type="entry name" value="FIBRINOGEN/TENASCIN/ANGIOPOEITIN"/>
    <property type="match status" value="1"/>
</dbReference>
<organism evidence="3 4">
    <name type="scientific">Pinctada imbricata</name>
    <name type="common">Atlantic pearl-oyster</name>
    <name type="synonym">Pinctada martensii</name>
    <dbReference type="NCBI Taxonomy" id="66713"/>
    <lineage>
        <taxon>Eukaryota</taxon>
        <taxon>Metazoa</taxon>
        <taxon>Spiralia</taxon>
        <taxon>Lophotrochozoa</taxon>
        <taxon>Mollusca</taxon>
        <taxon>Bivalvia</taxon>
        <taxon>Autobranchia</taxon>
        <taxon>Pteriomorphia</taxon>
        <taxon>Pterioida</taxon>
        <taxon>Pterioidea</taxon>
        <taxon>Pteriidae</taxon>
        <taxon>Pinctada</taxon>
    </lineage>
</organism>
<evidence type="ECO:0000313" key="4">
    <source>
        <dbReference type="Proteomes" id="UP001186944"/>
    </source>
</evidence>
<dbReference type="PROSITE" id="PS00514">
    <property type="entry name" value="FIBRINOGEN_C_1"/>
    <property type="match status" value="1"/>
</dbReference>
<dbReference type="InterPro" id="IPR020837">
    <property type="entry name" value="Fibrinogen_CS"/>
</dbReference>
<sequence length="233" mass="27039">MYYLKERRESHERNKGDIDPFKRVRSCTDIKNRYPDATSKVYTIYPDGKTPKLAYCDMVTEGGGWTVFQRRTDGSVDFYRGWSDYKSGFGNTSNEYWLGNEAIHKLTENGTCVLRIDMVTLQNERGFSKFTNFTISSEDVGYKMDYDRYSGTAGEAAFSYHKGMKFSTKDVDNDKKGSNCAQEYTGAWWYNACHHSNLNGKHGGSGNTYMRWWDWKDTKKDAFMKETIMMIKC</sequence>
<dbReference type="AlphaFoldDB" id="A0AA89BPN9"/>
<dbReference type="SUPFAM" id="SSF56496">
    <property type="entry name" value="Fibrinogen C-terminal domain-like"/>
    <property type="match status" value="1"/>
</dbReference>
<evidence type="ECO:0000259" key="2">
    <source>
        <dbReference type="PROSITE" id="PS51406"/>
    </source>
</evidence>
<reference evidence="3" key="1">
    <citation type="submission" date="2019-08" db="EMBL/GenBank/DDBJ databases">
        <title>The improved chromosome-level genome for the pearl oyster Pinctada fucata martensii using PacBio sequencing and Hi-C.</title>
        <authorList>
            <person name="Zheng Z."/>
        </authorList>
    </citation>
    <scope>NUCLEOTIDE SEQUENCE</scope>
    <source>
        <strain evidence="3">ZZ-2019</strain>
        <tissue evidence="3">Adductor muscle</tissue>
    </source>
</reference>
<comment type="caution">
    <text evidence="3">The sequence shown here is derived from an EMBL/GenBank/DDBJ whole genome shotgun (WGS) entry which is preliminary data.</text>
</comment>
<name>A0AA89BPN9_PINIB</name>
<dbReference type="CDD" id="cd00087">
    <property type="entry name" value="FReD"/>
    <property type="match status" value="1"/>
</dbReference>
<dbReference type="Proteomes" id="UP001186944">
    <property type="component" value="Unassembled WGS sequence"/>
</dbReference>
<dbReference type="InterPro" id="IPR014716">
    <property type="entry name" value="Fibrinogen_a/b/g_C_1"/>
</dbReference>
<dbReference type="InterPro" id="IPR002181">
    <property type="entry name" value="Fibrinogen_a/b/g_C_dom"/>
</dbReference>
<accession>A0AA89BPN9</accession>
<gene>
    <name evidence="3" type="ORF">FSP39_019805</name>
</gene>
<evidence type="ECO:0000256" key="1">
    <source>
        <dbReference type="ARBA" id="ARBA00023157"/>
    </source>
</evidence>
<evidence type="ECO:0000313" key="3">
    <source>
        <dbReference type="EMBL" id="KAK3086532.1"/>
    </source>
</evidence>
<dbReference type="PROSITE" id="PS51406">
    <property type="entry name" value="FIBRINOGEN_C_2"/>
    <property type="match status" value="1"/>
</dbReference>
<dbReference type="GO" id="GO:0005615">
    <property type="term" value="C:extracellular space"/>
    <property type="evidence" value="ECO:0007669"/>
    <property type="project" value="TreeGrafter"/>
</dbReference>
<dbReference type="EMBL" id="VSWD01000012">
    <property type="protein sequence ID" value="KAK3086532.1"/>
    <property type="molecule type" value="Genomic_DNA"/>
</dbReference>
<dbReference type="Gene3D" id="3.90.215.10">
    <property type="entry name" value="Gamma Fibrinogen, chain A, domain 1"/>
    <property type="match status" value="1"/>
</dbReference>
<dbReference type="Pfam" id="PF00147">
    <property type="entry name" value="Fibrinogen_C"/>
    <property type="match status" value="1"/>
</dbReference>
<dbReference type="NCBIfam" id="NF040941">
    <property type="entry name" value="GGGWT_bact"/>
    <property type="match status" value="1"/>
</dbReference>
<dbReference type="InterPro" id="IPR050373">
    <property type="entry name" value="Fibrinogen_C-term_domain"/>
</dbReference>
<feature type="domain" description="Fibrinogen C-terminal" evidence="2">
    <location>
        <begin position="18"/>
        <end position="233"/>
    </location>
</feature>